<gene>
    <name evidence="13" type="ORF">PMAYCL1PPCAC_27889</name>
</gene>
<evidence type="ECO:0000313" key="13">
    <source>
        <dbReference type="EMBL" id="GMR57694.1"/>
    </source>
</evidence>
<dbReference type="InterPro" id="IPR013087">
    <property type="entry name" value="Znf_C2H2_type"/>
</dbReference>
<keyword evidence="9" id="KW-0804">Transcription</keyword>
<evidence type="ECO:0000256" key="10">
    <source>
        <dbReference type="ARBA" id="ARBA00023242"/>
    </source>
</evidence>
<evidence type="ECO:0000256" key="8">
    <source>
        <dbReference type="ARBA" id="ARBA00023125"/>
    </source>
</evidence>
<dbReference type="PANTHER" id="PTHR24394">
    <property type="entry name" value="ZINC FINGER PROTEIN"/>
    <property type="match status" value="1"/>
</dbReference>
<keyword evidence="5 11" id="KW-0863">Zinc-finger</keyword>
<dbReference type="FunFam" id="3.30.160.60:FF:001370">
    <property type="entry name" value="Zinc finger protein"/>
    <property type="match status" value="1"/>
</dbReference>
<dbReference type="Proteomes" id="UP001328107">
    <property type="component" value="Unassembled WGS sequence"/>
</dbReference>
<sequence length="331" mass="37904">LWRRFEISIASVQRRTGMIDGFVGQHLNQMGNLMFELGNCLHTNFADSWEKRIGGKSIDMQQACAIEVFQELKRSLILIMDIQLSKSNYVQHSSVKGMSNGSKAVIDADKQFNVQKPPDFNEGLPGIMKDLVASCLLFDNGAPIKEDPMVIKEDLFNELSDTKQEEPIADMKFPTTGIKEEPVSEFAHIMKEPQINEMFCPSAEYSGPMVELTSRENDVMRKKFHCLECGMKFNKSFNLNRHMRIHSGEKSFSCPYCNSYFRAIFNRQRHIRLVHKMQGSGVNELSPRNQVALFHNASGLSNMEHDTEEVWRSFICRSTIFENDICSKLLK</sequence>
<dbReference type="GO" id="GO:0008270">
    <property type="term" value="F:zinc ion binding"/>
    <property type="evidence" value="ECO:0007669"/>
    <property type="project" value="UniProtKB-KW"/>
</dbReference>
<comment type="subcellular location">
    <subcellularLocation>
        <location evidence="1">Nucleus</location>
    </subcellularLocation>
</comment>
<dbReference type="InterPro" id="IPR036236">
    <property type="entry name" value="Znf_C2H2_sf"/>
</dbReference>
<keyword evidence="8" id="KW-0238">DNA-binding</keyword>
<dbReference type="AlphaFoldDB" id="A0AAN5D775"/>
<keyword evidence="10" id="KW-0539">Nucleus</keyword>
<comment type="similarity">
    <text evidence="2">Belongs to the krueppel C2H2-type zinc-finger protein family.</text>
</comment>
<feature type="domain" description="C2H2-type" evidence="12">
    <location>
        <begin position="224"/>
        <end position="251"/>
    </location>
</feature>
<keyword evidence="14" id="KW-1185">Reference proteome</keyword>
<dbReference type="GO" id="GO:0000981">
    <property type="term" value="F:DNA-binding transcription factor activity, RNA polymerase II-specific"/>
    <property type="evidence" value="ECO:0007669"/>
    <property type="project" value="TreeGrafter"/>
</dbReference>
<dbReference type="GO" id="GO:0003690">
    <property type="term" value="F:double-stranded DNA binding"/>
    <property type="evidence" value="ECO:0007669"/>
    <property type="project" value="UniProtKB-ARBA"/>
</dbReference>
<dbReference type="Pfam" id="PF00096">
    <property type="entry name" value="zf-C2H2"/>
    <property type="match status" value="1"/>
</dbReference>
<feature type="domain" description="C2H2-type" evidence="12">
    <location>
        <begin position="252"/>
        <end position="280"/>
    </location>
</feature>
<evidence type="ECO:0000256" key="11">
    <source>
        <dbReference type="PROSITE-ProRule" id="PRU00042"/>
    </source>
</evidence>
<keyword evidence="3" id="KW-0479">Metal-binding</keyword>
<evidence type="ECO:0000259" key="12">
    <source>
        <dbReference type="PROSITE" id="PS50157"/>
    </source>
</evidence>
<dbReference type="SMART" id="SM00355">
    <property type="entry name" value="ZnF_C2H2"/>
    <property type="match status" value="2"/>
</dbReference>
<dbReference type="PANTHER" id="PTHR24394:SF48">
    <property type="entry name" value="ZINC FINGER PROTEIN 771"/>
    <property type="match status" value="1"/>
</dbReference>
<dbReference type="GO" id="GO:0005634">
    <property type="term" value="C:nucleus"/>
    <property type="evidence" value="ECO:0007669"/>
    <property type="project" value="UniProtKB-SubCell"/>
</dbReference>
<dbReference type="PROSITE" id="PS50157">
    <property type="entry name" value="ZINC_FINGER_C2H2_2"/>
    <property type="match status" value="2"/>
</dbReference>
<dbReference type="PROSITE" id="PS00028">
    <property type="entry name" value="ZINC_FINGER_C2H2_1"/>
    <property type="match status" value="2"/>
</dbReference>
<evidence type="ECO:0000256" key="5">
    <source>
        <dbReference type="ARBA" id="ARBA00022771"/>
    </source>
</evidence>
<reference evidence="14" key="1">
    <citation type="submission" date="2022-10" db="EMBL/GenBank/DDBJ databases">
        <title>Genome assembly of Pristionchus species.</title>
        <authorList>
            <person name="Yoshida K."/>
            <person name="Sommer R.J."/>
        </authorList>
    </citation>
    <scope>NUCLEOTIDE SEQUENCE [LARGE SCALE GENOMIC DNA]</scope>
    <source>
        <strain evidence="14">RS5460</strain>
    </source>
</reference>
<comment type="caution">
    <text evidence="13">The sequence shown here is derived from an EMBL/GenBank/DDBJ whole genome shotgun (WGS) entry which is preliminary data.</text>
</comment>
<evidence type="ECO:0000313" key="14">
    <source>
        <dbReference type="Proteomes" id="UP001328107"/>
    </source>
</evidence>
<evidence type="ECO:0000256" key="3">
    <source>
        <dbReference type="ARBA" id="ARBA00022723"/>
    </source>
</evidence>
<evidence type="ECO:0000256" key="2">
    <source>
        <dbReference type="ARBA" id="ARBA00006991"/>
    </source>
</evidence>
<keyword evidence="7" id="KW-0805">Transcription regulation</keyword>
<name>A0AAN5D775_9BILA</name>
<proteinExistence type="inferred from homology"/>
<evidence type="ECO:0000256" key="9">
    <source>
        <dbReference type="ARBA" id="ARBA00023163"/>
    </source>
</evidence>
<organism evidence="13 14">
    <name type="scientific">Pristionchus mayeri</name>
    <dbReference type="NCBI Taxonomy" id="1317129"/>
    <lineage>
        <taxon>Eukaryota</taxon>
        <taxon>Metazoa</taxon>
        <taxon>Ecdysozoa</taxon>
        <taxon>Nematoda</taxon>
        <taxon>Chromadorea</taxon>
        <taxon>Rhabditida</taxon>
        <taxon>Rhabditina</taxon>
        <taxon>Diplogasteromorpha</taxon>
        <taxon>Diplogasteroidea</taxon>
        <taxon>Neodiplogasteridae</taxon>
        <taxon>Pristionchus</taxon>
    </lineage>
</organism>
<accession>A0AAN5D775</accession>
<dbReference type="SUPFAM" id="SSF57667">
    <property type="entry name" value="beta-beta-alpha zinc fingers"/>
    <property type="match status" value="1"/>
</dbReference>
<keyword evidence="6" id="KW-0862">Zinc</keyword>
<dbReference type="EMBL" id="BTRK01000006">
    <property type="protein sequence ID" value="GMR57694.1"/>
    <property type="molecule type" value="Genomic_DNA"/>
</dbReference>
<keyword evidence="4" id="KW-0677">Repeat</keyword>
<evidence type="ECO:0000256" key="6">
    <source>
        <dbReference type="ARBA" id="ARBA00022833"/>
    </source>
</evidence>
<evidence type="ECO:0000256" key="1">
    <source>
        <dbReference type="ARBA" id="ARBA00004123"/>
    </source>
</evidence>
<feature type="non-terminal residue" evidence="13">
    <location>
        <position position="1"/>
    </location>
</feature>
<evidence type="ECO:0000256" key="4">
    <source>
        <dbReference type="ARBA" id="ARBA00022737"/>
    </source>
</evidence>
<evidence type="ECO:0000256" key="7">
    <source>
        <dbReference type="ARBA" id="ARBA00023015"/>
    </source>
</evidence>
<protein>
    <recommendedName>
        <fullName evidence="12">C2H2-type domain-containing protein</fullName>
    </recommendedName>
</protein>
<dbReference type="Gene3D" id="3.30.160.60">
    <property type="entry name" value="Classic Zinc Finger"/>
    <property type="match status" value="2"/>
</dbReference>